<dbReference type="GO" id="GO:0003700">
    <property type="term" value="F:DNA-binding transcription factor activity"/>
    <property type="evidence" value="ECO:0007669"/>
    <property type="project" value="InterPro"/>
</dbReference>
<evidence type="ECO:0000313" key="6">
    <source>
        <dbReference type="Proteomes" id="UP000321523"/>
    </source>
</evidence>
<dbReference type="Proteomes" id="UP000321523">
    <property type="component" value="Unassembled WGS sequence"/>
</dbReference>
<dbReference type="RefSeq" id="WP_044434505.1">
    <property type="nucleotide sequence ID" value="NZ_BJYZ01000018.1"/>
</dbReference>
<dbReference type="EMBL" id="BJYZ01000018">
    <property type="protein sequence ID" value="GEO39840.1"/>
    <property type="molecule type" value="Genomic_DNA"/>
</dbReference>
<dbReference type="SUPFAM" id="SSF46785">
    <property type="entry name" value="Winged helix' DNA-binding domain"/>
    <property type="match status" value="1"/>
</dbReference>
<proteinExistence type="predicted"/>
<accession>A0A512DUD2</accession>
<dbReference type="Pfam" id="PF00392">
    <property type="entry name" value="GntR"/>
    <property type="match status" value="1"/>
</dbReference>
<dbReference type="Gene3D" id="1.20.120.530">
    <property type="entry name" value="GntR ligand-binding domain-like"/>
    <property type="match status" value="1"/>
</dbReference>
<keyword evidence="1" id="KW-0805">Transcription regulation</keyword>
<dbReference type="OrthoDB" id="9812290at2"/>
<dbReference type="InterPro" id="IPR036388">
    <property type="entry name" value="WH-like_DNA-bd_sf"/>
</dbReference>
<dbReference type="SMART" id="SM00345">
    <property type="entry name" value="HTH_GNTR"/>
    <property type="match status" value="1"/>
</dbReference>
<dbReference type="InterPro" id="IPR008920">
    <property type="entry name" value="TF_FadR/GntR_C"/>
</dbReference>
<keyword evidence="6" id="KW-1185">Reference proteome</keyword>
<dbReference type="PROSITE" id="PS50949">
    <property type="entry name" value="HTH_GNTR"/>
    <property type="match status" value="1"/>
</dbReference>
<dbReference type="CDD" id="cd07377">
    <property type="entry name" value="WHTH_GntR"/>
    <property type="match status" value="1"/>
</dbReference>
<feature type="domain" description="HTH gntR-type" evidence="4">
    <location>
        <begin position="10"/>
        <end position="77"/>
    </location>
</feature>
<evidence type="ECO:0000259" key="4">
    <source>
        <dbReference type="PROSITE" id="PS50949"/>
    </source>
</evidence>
<protein>
    <submittedName>
        <fullName evidence="5">Transcriptional regulator</fullName>
    </submittedName>
</protein>
<dbReference type="PANTHER" id="PTHR43537:SF50">
    <property type="entry name" value="TRANSCRIPTIONAL REGULATORY PROTEIN"/>
    <property type="match status" value="1"/>
</dbReference>
<dbReference type="InterPro" id="IPR036390">
    <property type="entry name" value="WH_DNA-bd_sf"/>
</dbReference>
<gene>
    <name evidence="5" type="ORF">SAE02_39880</name>
</gene>
<name>A0A512DUD2_9PROT</name>
<dbReference type="AlphaFoldDB" id="A0A512DUD2"/>
<keyword evidence="3" id="KW-0804">Transcription</keyword>
<sequence length="232" mass="25226">MRPLELHRKPSLAVVVAEKIRDAIVSGELGLGEAVSEDKLAVTLGVSRTPVREALTSLQLQGLINIQPQRGSFVFQPTESDVTELCEFRVMTETRAMWLAHTRDRKQTLHQLQEAADAMEAAVAAGDDQASAKADASFHDAFFANCGNQFLVQAYGLISGRISAIRVLLLHPTAIRSRSIEEHREIVDAFGASNLIRAEAVLGAHIMKMRVGYGEATRMGLVKGTAAQRHGS</sequence>
<dbReference type="Gene3D" id="1.10.10.10">
    <property type="entry name" value="Winged helix-like DNA-binding domain superfamily/Winged helix DNA-binding domain"/>
    <property type="match status" value="1"/>
</dbReference>
<dbReference type="SMART" id="SM00895">
    <property type="entry name" value="FCD"/>
    <property type="match status" value="1"/>
</dbReference>
<reference evidence="5 6" key="1">
    <citation type="submission" date="2019-07" db="EMBL/GenBank/DDBJ databases">
        <title>Whole genome shotgun sequence of Skermanella aerolata NBRC 106429.</title>
        <authorList>
            <person name="Hosoyama A."/>
            <person name="Uohara A."/>
            <person name="Ohji S."/>
            <person name="Ichikawa N."/>
        </authorList>
    </citation>
    <scope>NUCLEOTIDE SEQUENCE [LARGE SCALE GENOMIC DNA]</scope>
    <source>
        <strain evidence="5 6">NBRC 106429</strain>
    </source>
</reference>
<comment type="caution">
    <text evidence="5">The sequence shown here is derived from an EMBL/GenBank/DDBJ whole genome shotgun (WGS) entry which is preliminary data.</text>
</comment>
<dbReference type="PRINTS" id="PR00035">
    <property type="entry name" value="HTHGNTR"/>
</dbReference>
<organism evidence="5 6">
    <name type="scientific">Skermanella aerolata</name>
    <dbReference type="NCBI Taxonomy" id="393310"/>
    <lineage>
        <taxon>Bacteria</taxon>
        <taxon>Pseudomonadati</taxon>
        <taxon>Pseudomonadota</taxon>
        <taxon>Alphaproteobacteria</taxon>
        <taxon>Rhodospirillales</taxon>
        <taxon>Azospirillaceae</taxon>
        <taxon>Skermanella</taxon>
    </lineage>
</organism>
<dbReference type="InterPro" id="IPR000524">
    <property type="entry name" value="Tscrpt_reg_HTH_GntR"/>
</dbReference>
<evidence type="ECO:0000256" key="3">
    <source>
        <dbReference type="ARBA" id="ARBA00023163"/>
    </source>
</evidence>
<evidence type="ECO:0000313" key="5">
    <source>
        <dbReference type="EMBL" id="GEO39840.1"/>
    </source>
</evidence>
<dbReference type="GO" id="GO:0003677">
    <property type="term" value="F:DNA binding"/>
    <property type="evidence" value="ECO:0007669"/>
    <property type="project" value="UniProtKB-KW"/>
</dbReference>
<dbReference type="PANTHER" id="PTHR43537">
    <property type="entry name" value="TRANSCRIPTIONAL REGULATOR, GNTR FAMILY"/>
    <property type="match status" value="1"/>
</dbReference>
<dbReference type="Pfam" id="PF07729">
    <property type="entry name" value="FCD"/>
    <property type="match status" value="1"/>
</dbReference>
<evidence type="ECO:0000256" key="1">
    <source>
        <dbReference type="ARBA" id="ARBA00023015"/>
    </source>
</evidence>
<dbReference type="SUPFAM" id="SSF48008">
    <property type="entry name" value="GntR ligand-binding domain-like"/>
    <property type="match status" value="1"/>
</dbReference>
<keyword evidence="2" id="KW-0238">DNA-binding</keyword>
<evidence type="ECO:0000256" key="2">
    <source>
        <dbReference type="ARBA" id="ARBA00023125"/>
    </source>
</evidence>
<dbReference type="InterPro" id="IPR011711">
    <property type="entry name" value="GntR_C"/>
</dbReference>